<evidence type="ECO:0008006" key="4">
    <source>
        <dbReference type="Google" id="ProtNLM"/>
    </source>
</evidence>
<name>A0A0D2ATB4_9EURO</name>
<keyword evidence="3" id="KW-1185">Reference proteome</keyword>
<organism evidence="2 3">
    <name type="scientific">Exophiala oligosperma</name>
    <dbReference type="NCBI Taxonomy" id="215243"/>
    <lineage>
        <taxon>Eukaryota</taxon>
        <taxon>Fungi</taxon>
        <taxon>Dikarya</taxon>
        <taxon>Ascomycota</taxon>
        <taxon>Pezizomycotina</taxon>
        <taxon>Eurotiomycetes</taxon>
        <taxon>Chaetothyriomycetidae</taxon>
        <taxon>Chaetothyriales</taxon>
        <taxon>Herpotrichiellaceae</taxon>
        <taxon>Exophiala</taxon>
    </lineage>
</organism>
<dbReference type="GeneID" id="27356291"/>
<gene>
    <name evidence="2" type="ORF">PV06_04217</name>
</gene>
<proteinExistence type="predicted"/>
<dbReference type="EMBL" id="KN847335">
    <property type="protein sequence ID" value="KIW43071.1"/>
    <property type="molecule type" value="Genomic_DNA"/>
</dbReference>
<evidence type="ECO:0000313" key="2">
    <source>
        <dbReference type="EMBL" id="KIW43071.1"/>
    </source>
</evidence>
<evidence type="ECO:0000256" key="1">
    <source>
        <dbReference type="SAM" id="MobiDB-lite"/>
    </source>
</evidence>
<reference evidence="2 3" key="1">
    <citation type="submission" date="2015-01" db="EMBL/GenBank/DDBJ databases">
        <title>The Genome Sequence of Exophiala oligosperma CBS72588.</title>
        <authorList>
            <consortium name="The Broad Institute Genomics Platform"/>
            <person name="Cuomo C."/>
            <person name="de Hoog S."/>
            <person name="Gorbushina A."/>
            <person name="Stielow B."/>
            <person name="Teixiera M."/>
            <person name="Abouelleil A."/>
            <person name="Chapman S.B."/>
            <person name="Priest M."/>
            <person name="Young S.K."/>
            <person name="Wortman J."/>
            <person name="Nusbaum C."/>
            <person name="Birren B."/>
        </authorList>
    </citation>
    <scope>NUCLEOTIDE SEQUENCE [LARGE SCALE GENOMIC DNA]</scope>
    <source>
        <strain evidence="2 3">CBS 72588</strain>
    </source>
</reference>
<accession>A0A0D2ATB4</accession>
<dbReference type="OrthoDB" id="4200957at2759"/>
<dbReference type="AlphaFoldDB" id="A0A0D2ATB4"/>
<dbReference type="Proteomes" id="UP000053342">
    <property type="component" value="Unassembled WGS sequence"/>
</dbReference>
<dbReference type="RefSeq" id="XP_016263287.1">
    <property type="nucleotide sequence ID" value="XM_016405081.1"/>
</dbReference>
<protein>
    <recommendedName>
        <fullName evidence="4">F-box domain-containing protein</fullName>
    </recommendedName>
</protein>
<feature type="region of interest" description="Disordered" evidence="1">
    <location>
        <begin position="414"/>
        <end position="451"/>
    </location>
</feature>
<dbReference type="VEuPathDB" id="FungiDB:PV06_04217"/>
<sequence>MSSSSFLESLPLELIQQILCFLPDISSLLSAVLASSKVYAAFIQVQVSITSRVVRNLIHEDVLPEAVAAWKSSCLVAPFTRSNIEDFVNDQLRSRQDPALLSWTLSQALQLGHLQRHVAHLSLDFASHCSENPVAEVDVKLFWEGFPTPTEIRRIQRTLYRFEIYCNLFRARKKPPAAAFDVDEHRTVFFSKFSPWENEQLGCIHDYLFHKASPVFIEITEHDVTWGATGIQDAHELDSPYIQHILSLGLAKLHAIAVAKTYDERRRLFYTPYPAANTEFLREGLILANERFDGVQLSEYHDRHGGEGRAEHLFAPFFREPDTGPSEAWSWAHQHETREAFVYSKGTKGLRERGYVFWDRSRLETWPVFQSPWVSPYRYYEIEEVRTGPYREKCPRRAQIYALGGRGWWSPSDETKVIYPPGQSPPPVPHQGKGKTSQQPADDFQRVRGYI</sequence>
<evidence type="ECO:0000313" key="3">
    <source>
        <dbReference type="Proteomes" id="UP000053342"/>
    </source>
</evidence>
<dbReference type="HOGENOM" id="CLU_047021_1_0_1"/>